<gene>
    <name evidence="1" type="ORF">TNIN_262461</name>
</gene>
<reference evidence="1" key="1">
    <citation type="submission" date="2020-08" db="EMBL/GenBank/DDBJ databases">
        <title>Multicomponent nature underlies the extraordinary mechanical properties of spider dragline silk.</title>
        <authorList>
            <person name="Kono N."/>
            <person name="Nakamura H."/>
            <person name="Mori M."/>
            <person name="Yoshida Y."/>
            <person name="Ohtoshi R."/>
            <person name="Malay A.D."/>
            <person name="Moran D.A.P."/>
            <person name="Tomita M."/>
            <person name="Numata K."/>
            <person name="Arakawa K."/>
        </authorList>
    </citation>
    <scope>NUCLEOTIDE SEQUENCE</scope>
</reference>
<keyword evidence="2" id="KW-1185">Reference proteome</keyword>
<evidence type="ECO:0000313" key="2">
    <source>
        <dbReference type="Proteomes" id="UP000886998"/>
    </source>
</evidence>
<sequence>MILFSPKKIPGLTLQSKILNQLKRTTSLLYLNKTWNNRSQLIPNKIINENFPDIKNKTSCEFIKLCVSNDDEQWVLFHALVEGSDFEYPVIKPKPIKTFIKSLLVFSKVEDIQNDLEEIGYTVTSCIQLISKKTGSPLPSYYTKKSE</sequence>
<evidence type="ECO:0000313" key="1">
    <source>
        <dbReference type="EMBL" id="GFS59353.1"/>
    </source>
</evidence>
<dbReference type="OrthoDB" id="6624230at2759"/>
<comment type="caution">
    <text evidence="1">The sequence shown here is derived from an EMBL/GenBank/DDBJ whole genome shotgun (WGS) entry which is preliminary data.</text>
</comment>
<organism evidence="1 2">
    <name type="scientific">Trichonephila inaurata madagascariensis</name>
    <dbReference type="NCBI Taxonomy" id="2747483"/>
    <lineage>
        <taxon>Eukaryota</taxon>
        <taxon>Metazoa</taxon>
        <taxon>Ecdysozoa</taxon>
        <taxon>Arthropoda</taxon>
        <taxon>Chelicerata</taxon>
        <taxon>Arachnida</taxon>
        <taxon>Araneae</taxon>
        <taxon>Araneomorphae</taxon>
        <taxon>Entelegynae</taxon>
        <taxon>Araneoidea</taxon>
        <taxon>Nephilidae</taxon>
        <taxon>Trichonephila</taxon>
        <taxon>Trichonephila inaurata</taxon>
    </lineage>
</organism>
<dbReference type="EMBL" id="BMAV01027441">
    <property type="protein sequence ID" value="GFS59353.1"/>
    <property type="molecule type" value="Genomic_DNA"/>
</dbReference>
<proteinExistence type="predicted"/>
<name>A0A8X6IT28_9ARAC</name>
<protein>
    <submittedName>
        <fullName evidence="1">Uncharacterized protein</fullName>
    </submittedName>
</protein>
<accession>A0A8X6IT28</accession>
<dbReference type="AlphaFoldDB" id="A0A8X6IT28"/>
<dbReference type="Proteomes" id="UP000886998">
    <property type="component" value="Unassembled WGS sequence"/>
</dbReference>